<feature type="compositionally biased region" description="Polar residues" evidence="5">
    <location>
        <begin position="688"/>
        <end position="698"/>
    </location>
</feature>
<keyword evidence="2 6" id="KW-0812">Transmembrane</keyword>
<feature type="region of interest" description="Disordered" evidence="5">
    <location>
        <begin position="662"/>
        <end position="706"/>
    </location>
</feature>
<feature type="region of interest" description="Disordered" evidence="5">
    <location>
        <begin position="460"/>
        <end position="524"/>
    </location>
</feature>
<keyword evidence="4 6" id="KW-0472">Membrane</keyword>
<sequence>MTGPKPPIEIKGDCSTIYSDTLYVYSPDGSPGGFASIELQENGNWTELPKPEYEVTGAACIKGKPSGSKDEVFYLVGGTGPEGNSGLQRYSFSKKKWETLPMTSAEMKNRTGHGAGYLSSTSDIVVYAGNTDGSKVASQSSYVLSTATYDVSSGAAMGTPPLYNPIILPWSDSQVAMVGGSTTNTAIYLYNSTGWTLSEATLPSAIDDSSRCALVSEDDNTVLEVFKMDSSPNSVTSYLLKSKGKLQSPATTIGSADKRSITDSYNSTFAPTASWSDYALAQGNGMVVLSSGHTNNSLAVYNSTSNGWANTTALFYGSDASTSLKPSSTSSFTSTSTPTSTSSTSTSASATPTSTTTALATTSGGLTSHGKTILGATLGSVLGLGVILLLILLLLRSKKDKKNQAAQNGAGGDHKSRLSFQDQGIEPLTESAYPMARSPVPLAAAAASNDSLAIVTGQYNGEKSLKPPGATGYGLAGGKSSPLSTIPSSGPMGASSIDTDSTDRANDSTGHVNQPGDRTTDEGWGKYFEEGGNMPSDRSTMSSVYTKSDYRGSGWPMANMAPLNFGFLDQPKPLGQVMSGSPTTEVSSSDMGSRNLVIPEGQSARISSADSLSVASDDDRDDPHWQNAAHSSWLGRPSSSNYSASFYNPSSRDLAGMSSNTMLADKARQSRRRSSVLIPEDIDEVPAQGQNNLNSDMSWLNLKAER</sequence>
<keyword evidence="3 6" id="KW-1133">Transmembrane helix</keyword>
<organism evidence="7 8">
    <name type="scientific">Penicillium olsonii</name>
    <dbReference type="NCBI Taxonomy" id="99116"/>
    <lineage>
        <taxon>Eukaryota</taxon>
        <taxon>Fungi</taxon>
        <taxon>Dikarya</taxon>
        <taxon>Ascomycota</taxon>
        <taxon>Pezizomycotina</taxon>
        <taxon>Eurotiomycetes</taxon>
        <taxon>Eurotiomycetidae</taxon>
        <taxon>Eurotiales</taxon>
        <taxon>Aspergillaceae</taxon>
        <taxon>Penicillium</taxon>
    </lineage>
</organism>
<feature type="compositionally biased region" description="Polar residues" evidence="5">
    <location>
        <begin position="578"/>
        <end position="592"/>
    </location>
</feature>
<accession>A0A9W4HPT9</accession>
<dbReference type="GO" id="GO:0071944">
    <property type="term" value="C:cell periphery"/>
    <property type="evidence" value="ECO:0007669"/>
    <property type="project" value="UniProtKB-ARBA"/>
</dbReference>
<reference evidence="7" key="1">
    <citation type="submission" date="2021-07" db="EMBL/GenBank/DDBJ databases">
        <authorList>
            <person name="Branca A.L. A."/>
        </authorList>
    </citation>
    <scope>NUCLEOTIDE SEQUENCE</scope>
</reference>
<evidence type="ECO:0008006" key="9">
    <source>
        <dbReference type="Google" id="ProtNLM"/>
    </source>
</evidence>
<dbReference type="EMBL" id="CAJVOS010000026">
    <property type="protein sequence ID" value="CAG8113400.1"/>
    <property type="molecule type" value="Genomic_DNA"/>
</dbReference>
<dbReference type="SUPFAM" id="SSF117281">
    <property type="entry name" value="Kelch motif"/>
    <property type="match status" value="1"/>
</dbReference>
<dbReference type="GO" id="GO:0016020">
    <property type="term" value="C:membrane"/>
    <property type="evidence" value="ECO:0007669"/>
    <property type="project" value="UniProtKB-SubCell"/>
</dbReference>
<evidence type="ECO:0000256" key="6">
    <source>
        <dbReference type="SAM" id="Phobius"/>
    </source>
</evidence>
<feature type="region of interest" description="Disordered" evidence="5">
    <location>
        <begin position="327"/>
        <end position="362"/>
    </location>
</feature>
<feature type="transmembrane region" description="Helical" evidence="6">
    <location>
        <begin position="373"/>
        <end position="395"/>
    </location>
</feature>
<protein>
    <recommendedName>
        <fullName evidence="9">Pre-mRNA splicing factor CLF1</fullName>
    </recommendedName>
</protein>
<dbReference type="OrthoDB" id="5352000at2759"/>
<proteinExistence type="predicted"/>
<comment type="caution">
    <text evidence="7">The sequence shown here is derived from an EMBL/GenBank/DDBJ whole genome shotgun (WGS) entry which is preliminary data.</text>
</comment>
<dbReference type="InterPro" id="IPR015915">
    <property type="entry name" value="Kelch-typ_b-propeller"/>
</dbReference>
<feature type="region of interest" description="Disordered" evidence="5">
    <location>
        <begin position="574"/>
        <end position="633"/>
    </location>
</feature>
<evidence type="ECO:0000256" key="1">
    <source>
        <dbReference type="ARBA" id="ARBA00004167"/>
    </source>
</evidence>
<evidence type="ECO:0000256" key="3">
    <source>
        <dbReference type="ARBA" id="ARBA00022989"/>
    </source>
</evidence>
<gene>
    <name evidence="7" type="ORF">POLS_LOCUS5022</name>
</gene>
<dbReference type="PANTHER" id="PTHR15549">
    <property type="entry name" value="PAIRED IMMUNOGLOBULIN-LIKE TYPE 2 RECEPTOR"/>
    <property type="match status" value="1"/>
</dbReference>
<evidence type="ECO:0000256" key="5">
    <source>
        <dbReference type="SAM" id="MobiDB-lite"/>
    </source>
</evidence>
<name>A0A9W4HPT9_PENOL</name>
<comment type="subcellular location">
    <subcellularLocation>
        <location evidence="1">Membrane</location>
        <topology evidence="1">Single-pass membrane protein</topology>
    </subcellularLocation>
</comment>
<dbReference type="AlphaFoldDB" id="A0A9W4HPT9"/>
<evidence type="ECO:0000313" key="7">
    <source>
        <dbReference type="EMBL" id="CAG8113400.1"/>
    </source>
</evidence>
<dbReference type="InterPro" id="IPR051694">
    <property type="entry name" value="Immunoregulatory_rcpt-like"/>
</dbReference>
<evidence type="ECO:0000256" key="2">
    <source>
        <dbReference type="ARBA" id="ARBA00022692"/>
    </source>
</evidence>
<dbReference type="PANTHER" id="PTHR15549:SF26">
    <property type="entry name" value="AXIAL BUDDING PATTERN PROTEIN 2-RELATED"/>
    <property type="match status" value="1"/>
</dbReference>
<evidence type="ECO:0000256" key="4">
    <source>
        <dbReference type="ARBA" id="ARBA00023136"/>
    </source>
</evidence>
<evidence type="ECO:0000313" key="8">
    <source>
        <dbReference type="Proteomes" id="UP001153618"/>
    </source>
</evidence>
<dbReference type="Proteomes" id="UP001153618">
    <property type="component" value="Unassembled WGS sequence"/>
</dbReference>
<keyword evidence="8" id="KW-1185">Reference proteome</keyword>